<evidence type="ECO:0000256" key="1">
    <source>
        <dbReference type="SAM" id="MobiDB-lite"/>
    </source>
</evidence>
<evidence type="ECO:0000313" key="2">
    <source>
        <dbReference type="EMBL" id="KAH9526660.1"/>
    </source>
</evidence>
<dbReference type="Proteomes" id="UP000790347">
    <property type="component" value="Unassembled WGS sequence"/>
</dbReference>
<sequence>MKIFKNSLHFPMKKSLTTSKSIMNNDHHYGKHCRTSLQSQMRTNRISTIDKQIQLIALSVLFCGSWLLWPWPSSSTSTSILSSFISKSCIQVQAYPIKPSPSPSSSLSSLSSMYGCNITVYPENNGCHPLQATCDPESQLCICSNLLDDDKIYGDDHDSDNNNNDNESKKQRHYQHKRIDIYQCLPRKKLGQKCQHSAQCYSMITGSGCYRQQQQQQNGNNHLMWMMTNGIVHVHLDIKKNNGNRNLRLLMTVDQQKQECINEWNIQEPDHEQCDQMDGGYLWIPILRKCVATDRRIHYSMRVGRAGGGRGGGGGGSVGRSTGSRSWFSNRRNGIVDYRSNISTILMVSMLSLLLILM</sequence>
<reference evidence="2" key="2">
    <citation type="journal article" date="2022" name="Res Sq">
        <title>Comparative Genomics Reveals Insights into the Divergent Evolution of Astigmatic Mites and Household Pest Adaptations.</title>
        <authorList>
            <person name="Xiong Q."/>
            <person name="Wan A.T.-Y."/>
            <person name="Liu X.-Y."/>
            <person name="Fung C.S.-H."/>
            <person name="Xiao X."/>
            <person name="Malainual N."/>
            <person name="Hou J."/>
            <person name="Wang L."/>
            <person name="Wang M."/>
            <person name="Yang K."/>
            <person name="Cui Y."/>
            <person name="Leung E."/>
            <person name="Nong W."/>
            <person name="Shin S.-K."/>
            <person name="Au S."/>
            <person name="Jeong K.Y."/>
            <person name="Chew F.T."/>
            <person name="Hui J."/>
            <person name="Leung T.F."/>
            <person name="Tungtrongchitr A."/>
            <person name="Zhong N."/>
            <person name="Liu Z."/>
            <person name="Tsui S."/>
        </authorList>
    </citation>
    <scope>NUCLEOTIDE SEQUENCE</scope>
    <source>
        <strain evidence="2">Derf</strain>
        <tissue evidence="2">Whole organism</tissue>
    </source>
</reference>
<proteinExistence type="predicted"/>
<evidence type="ECO:0000313" key="3">
    <source>
        <dbReference type="Proteomes" id="UP000790347"/>
    </source>
</evidence>
<dbReference type="EMBL" id="ASGP02000001">
    <property type="protein sequence ID" value="KAH9526660.1"/>
    <property type="molecule type" value="Genomic_DNA"/>
</dbReference>
<keyword evidence="3" id="KW-1185">Reference proteome</keyword>
<feature type="region of interest" description="Disordered" evidence="1">
    <location>
        <begin position="154"/>
        <end position="173"/>
    </location>
</feature>
<gene>
    <name evidence="2" type="ORF">DERF_000726</name>
</gene>
<dbReference type="AlphaFoldDB" id="A0A922LCL9"/>
<protein>
    <submittedName>
        <fullName evidence="2">Uncharacterized protein</fullName>
    </submittedName>
</protein>
<organism evidence="2 3">
    <name type="scientific">Dermatophagoides farinae</name>
    <name type="common">American house dust mite</name>
    <dbReference type="NCBI Taxonomy" id="6954"/>
    <lineage>
        <taxon>Eukaryota</taxon>
        <taxon>Metazoa</taxon>
        <taxon>Ecdysozoa</taxon>
        <taxon>Arthropoda</taxon>
        <taxon>Chelicerata</taxon>
        <taxon>Arachnida</taxon>
        <taxon>Acari</taxon>
        <taxon>Acariformes</taxon>
        <taxon>Sarcoptiformes</taxon>
        <taxon>Astigmata</taxon>
        <taxon>Psoroptidia</taxon>
        <taxon>Analgoidea</taxon>
        <taxon>Pyroglyphidae</taxon>
        <taxon>Dermatophagoidinae</taxon>
        <taxon>Dermatophagoides</taxon>
    </lineage>
</organism>
<comment type="caution">
    <text evidence="2">The sequence shown here is derived from an EMBL/GenBank/DDBJ whole genome shotgun (WGS) entry which is preliminary data.</text>
</comment>
<reference evidence="2" key="1">
    <citation type="submission" date="2013-05" db="EMBL/GenBank/DDBJ databases">
        <authorList>
            <person name="Yim A.K.Y."/>
            <person name="Chan T.F."/>
            <person name="Ji K.M."/>
            <person name="Liu X.Y."/>
            <person name="Zhou J.W."/>
            <person name="Li R.Q."/>
            <person name="Yang K.Y."/>
            <person name="Li J."/>
            <person name="Li M."/>
            <person name="Law P.T.W."/>
            <person name="Wu Y.L."/>
            <person name="Cai Z.L."/>
            <person name="Qin H."/>
            <person name="Bao Y."/>
            <person name="Leung R.K.K."/>
            <person name="Ng P.K.S."/>
            <person name="Zou J."/>
            <person name="Zhong X.J."/>
            <person name="Ran P.X."/>
            <person name="Zhong N.S."/>
            <person name="Liu Z.G."/>
            <person name="Tsui S.K.W."/>
        </authorList>
    </citation>
    <scope>NUCLEOTIDE SEQUENCE</scope>
    <source>
        <strain evidence="2">Derf</strain>
        <tissue evidence="2">Whole organism</tissue>
    </source>
</reference>
<accession>A0A922LCL9</accession>
<name>A0A922LCL9_DERFA</name>